<dbReference type="EMBL" id="JADJNC010000060">
    <property type="protein sequence ID" value="MBK7425113.1"/>
    <property type="molecule type" value="Genomic_DNA"/>
</dbReference>
<feature type="chain" id="PRO_5038867574" evidence="1">
    <location>
        <begin position="28"/>
        <end position="306"/>
    </location>
</feature>
<reference evidence="3" key="1">
    <citation type="submission" date="2020-10" db="EMBL/GenBank/DDBJ databases">
        <title>Connecting structure to function with the recovery of over 1000 high-quality activated sludge metagenome-assembled genomes encoding full-length rRNA genes using long-read sequencing.</title>
        <authorList>
            <person name="Singleton C.M."/>
            <person name="Petriglieri F."/>
            <person name="Kristensen J.M."/>
            <person name="Kirkegaard R.H."/>
            <person name="Michaelsen T.Y."/>
            <person name="Andersen M.H."/>
            <person name="Karst S.M."/>
            <person name="Dueholm M.S."/>
            <person name="Nielsen P.H."/>
            <person name="Albertsen M."/>
        </authorList>
    </citation>
    <scope>NUCLEOTIDE SEQUENCE</scope>
    <source>
        <strain evidence="3">EsbW_18-Q3-R4-48_MAXAC.044</strain>
    </source>
</reference>
<accession>A0A9D7FFP5</accession>
<keyword evidence="1" id="KW-0732">Signal</keyword>
<dbReference type="CDD" id="cd19095">
    <property type="entry name" value="AKR_PA4992-like"/>
    <property type="match status" value="1"/>
</dbReference>
<comment type="caution">
    <text evidence="3">The sequence shown here is derived from an EMBL/GenBank/DDBJ whole genome shotgun (WGS) entry which is preliminary data.</text>
</comment>
<dbReference type="InterPro" id="IPR036812">
    <property type="entry name" value="NAD(P)_OxRdtase_dom_sf"/>
</dbReference>
<evidence type="ECO:0000259" key="2">
    <source>
        <dbReference type="Pfam" id="PF00248"/>
    </source>
</evidence>
<feature type="domain" description="NADP-dependent oxidoreductase" evidence="2">
    <location>
        <begin position="47"/>
        <end position="286"/>
    </location>
</feature>
<dbReference type="AlphaFoldDB" id="A0A9D7FFP5"/>
<proteinExistence type="predicted"/>
<dbReference type="InterPro" id="IPR053135">
    <property type="entry name" value="AKR2_Oxidoreductase"/>
</dbReference>
<dbReference type="InterPro" id="IPR006311">
    <property type="entry name" value="TAT_signal"/>
</dbReference>
<evidence type="ECO:0000313" key="4">
    <source>
        <dbReference type="Proteomes" id="UP000886602"/>
    </source>
</evidence>
<protein>
    <submittedName>
        <fullName evidence="3">Aldo/keto reductase</fullName>
    </submittedName>
</protein>
<dbReference type="InterPro" id="IPR023210">
    <property type="entry name" value="NADP_OxRdtase_dom"/>
</dbReference>
<organism evidence="3 4">
    <name type="scientific">Candidatus Propionivibrio dominans</name>
    <dbReference type="NCBI Taxonomy" id="2954373"/>
    <lineage>
        <taxon>Bacteria</taxon>
        <taxon>Pseudomonadati</taxon>
        <taxon>Pseudomonadota</taxon>
        <taxon>Betaproteobacteria</taxon>
        <taxon>Rhodocyclales</taxon>
        <taxon>Rhodocyclaceae</taxon>
        <taxon>Propionivibrio</taxon>
    </lineage>
</organism>
<dbReference type="PROSITE" id="PS51318">
    <property type="entry name" value="TAT"/>
    <property type="match status" value="1"/>
</dbReference>
<evidence type="ECO:0000256" key="1">
    <source>
        <dbReference type="SAM" id="SignalP"/>
    </source>
</evidence>
<feature type="signal peptide" evidence="1">
    <location>
        <begin position="1"/>
        <end position="27"/>
    </location>
</feature>
<evidence type="ECO:0000313" key="3">
    <source>
        <dbReference type="EMBL" id="MBK7425113.1"/>
    </source>
</evidence>
<sequence>MKPDPTRRRLLGALAAAPLLGPAAGLAQPARPATRAIPSSGEAIPLVGLGTWITFNVGNDLAARGASTDVMRAFFTAGGRLIDSSPMYGSAQEVIGYGLARLGRPANVFSADKVWISDGDQGRTQMDTSRRLWGVPRFDLMQVHNLLSWEAHLPTLFAMKASGQLRYVGITTSHGRRHGDMERIMASQPVDFVQLTYNLVDREVEQRLLPLALERGIAVLVNRPFQQGALLNRLARHSLPAWGAEIDCTSWAQFALRFVISHPAVTCAIPATTRVDHVRENLAAAGGRMPDATMRARMAAFVAGRG</sequence>
<dbReference type="PANTHER" id="PTHR43312:SF1">
    <property type="entry name" value="NADP-DEPENDENT OXIDOREDUCTASE DOMAIN-CONTAINING PROTEIN"/>
    <property type="match status" value="1"/>
</dbReference>
<name>A0A9D7FFP5_9RHOO</name>
<gene>
    <name evidence="3" type="ORF">IPJ48_19670</name>
</gene>
<dbReference type="SUPFAM" id="SSF51430">
    <property type="entry name" value="NAD(P)-linked oxidoreductase"/>
    <property type="match status" value="1"/>
</dbReference>
<dbReference type="Pfam" id="PF00248">
    <property type="entry name" value="Aldo_ket_red"/>
    <property type="match status" value="1"/>
</dbReference>
<dbReference type="Proteomes" id="UP000886602">
    <property type="component" value="Unassembled WGS sequence"/>
</dbReference>
<dbReference type="Gene3D" id="3.20.20.100">
    <property type="entry name" value="NADP-dependent oxidoreductase domain"/>
    <property type="match status" value="1"/>
</dbReference>
<dbReference type="PANTHER" id="PTHR43312">
    <property type="entry name" value="D-THREO-ALDOSE 1-DEHYDROGENASE"/>
    <property type="match status" value="1"/>
</dbReference>